<reference evidence="4" key="1">
    <citation type="journal article" date="2019" name="Int. J. Syst. Evol. Microbiol.">
        <title>The Global Catalogue of Microorganisms (GCM) 10K type strain sequencing project: providing services to taxonomists for standard genome sequencing and annotation.</title>
        <authorList>
            <consortium name="The Broad Institute Genomics Platform"/>
            <consortium name="The Broad Institute Genome Sequencing Center for Infectious Disease"/>
            <person name="Wu L."/>
            <person name="Ma J."/>
        </authorList>
    </citation>
    <scope>NUCLEOTIDE SEQUENCE [LARGE SCALE GENOMIC DNA]</scope>
    <source>
        <strain evidence="4">CGMCC 1.15923</strain>
    </source>
</reference>
<feature type="region of interest" description="Disordered" evidence="1">
    <location>
        <begin position="40"/>
        <end position="72"/>
    </location>
</feature>
<sequence>MKNPSIALFLALSAGYLGAATADPITDKTAVMGKEAIANSDETSQLESQATADKTQTHWVDRKTNRNTWPVL</sequence>
<feature type="compositionally biased region" description="Polar residues" evidence="1">
    <location>
        <begin position="40"/>
        <end position="54"/>
    </location>
</feature>
<feature type="chain" id="PRO_5045283162" evidence="2">
    <location>
        <begin position="20"/>
        <end position="72"/>
    </location>
</feature>
<proteinExistence type="predicted"/>
<evidence type="ECO:0000313" key="4">
    <source>
        <dbReference type="Proteomes" id="UP000646152"/>
    </source>
</evidence>
<dbReference type="EMBL" id="BMKE01000002">
    <property type="protein sequence ID" value="GGB33654.1"/>
    <property type="molecule type" value="Genomic_DNA"/>
</dbReference>
<evidence type="ECO:0000256" key="2">
    <source>
        <dbReference type="SAM" id="SignalP"/>
    </source>
</evidence>
<dbReference type="RefSeq" id="WP_188628361.1">
    <property type="nucleotide sequence ID" value="NZ_BMKE01000002.1"/>
</dbReference>
<feature type="compositionally biased region" description="Basic and acidic residues" evidence="1">
    <location>
        <begin position="55"/>
        <end position="64"/>
    </location>
</feature>
<protein>
    <submittedName>
        <fullName evidence="3">Uncharacterized protein</fullName>
    </submittedName>
</protein>
<evidence type="ECO:0000256" key="1">
    <source>
        <dbReference type="SAM" id="MobiDB-lite"/>
    </source>
</evidence>
<feature type="signal peptide" evidence="2">
    <location>
        <begin position="1"/>
        <end position="19"/>
    </location>
</feature>
<dbReference type="Proteomes" id="UP000646152">
    <property type="component" value="Unassembled WGS sequence"/>
</dbReference>
<keyword evidence="4" id="KW-1185">Reference proteome</keyword>
<comment type="caution">
    <text evidence="3">The sequence shown here is derived from an EMBL/GenBank/DDBJ whole genome shotgun (WGS) entry which is preliminary data.</text>
</comment>
<name>A0ABQ1ICE5_9GAMM</name>
<organism evidence="3 4">
    <name type="scientific">Oceanisphaera marina</name>
    <dbReference type="NCBI Taxonomy" id="2017550"/>
    <lineage>
        <taxon>Bacteria</taxon>
        <taxon>Pseudomonadati</taxon>
        <taxon>Pseudomonadota</taxon>
        <taxon>Gammaproteobacteria</taxon>
        <taxon>Aeromonadales</taxon>
        <taxon>Aeromonadaceae</taxon>
        <taxon>Oceanisphaera</taxon>
    </lineage>
</organism>
<evidence type="ECO:0000313" key="3">
    <source>
        <dbReference type="EMBL" id="GGB33654.1"/>
    </source>
</evidence>
<keyword evidence="2" id="KW-0732">Signal</keyword>
<accession>A0ABQ1ICE5</accession>
<gene>
    <name evidence="3" type="ORF">GCM10011502_03390</name>
</gene>